<gene>
    <name evidence="6" type="primary">tipA</name>
    <name evidence="6" type="ORF">MP11Mi_18670</name>
</gene>
<accession>A0AA97GUL0</accession>
<dbReference type="PRINTS" id="PR00040">
    <property type="entry name" value="HTHMERR"/>
</dbReference>
<proteinExistence type="predicted"/>
<dbReference type="InterPro" id="IPR000551">
    <property type="entry name" value="MerR-type_HTH_dom"/>
</dbReference>
<dbReference type="RefSeq" id="WP_420042055.1">
    <property type="nucleotide sequence ID" value="NZ_CP128986.1"/>
</dbReference>
<dbReference type="SUPFAM" id="SSF46955">
    <property type="entry name" value="Putative DNA-binding domain"/>
    <property type="match status" value="1"/>
</dbReference>
<evidence type="ECO:0000313" key="6">
    <source>
        <dbReference type="EMBL" id="WOC12776.1"/>
    </source>
</evidence>
<feature type="domain" description="HTH merR-type" evidence="5">
    <location>
        <begin position="7"/>
        <end position="76"/>
    </location>
</feature>
<keyword evidence="1" id="KW-0805">Transcription regulation</keyword>
<keyword evidence="3" id="KW-0010">Activator</keyword>
<evidence type="ECO:0000256" key="2">
    <source>
        <dbReference type="ARBA" id="ARBA00023125"/>
    </source>
</evidence>
<dbReference type="PANTHER" id="PTHR30204">
    <property type="entry name" value="REDOX-CYCLING DRUG-SENSING TRANSCRIPTIONAL ACTIVATOR SOXR"/>
    <property type="match status" value="1"/>
</dbReference>
<dbReference type="GO" id="GO:0003677">
    <property type="term" value="F:DNA binding"/>
    <property type="evidence" value="ECO:0007669"/>
    <property type="project" value="UniProtKB-KW"/>
</dbReference>
<dbReference type="AlphaFoldDB" id="A0AA97GUL0"/>
<dbReference type="Pfam" id="PF13411">
    <property type="entry name" value="MerR_1"/>
    <property type="match status" value="1"/>
</dbReference>
<dbReference type="SMART" id="SM00422">
    <property type="entry name" value="HTH_MERR"/>
    <property type="match status" value="1"/>
</dbReference>
<dbReference type="InterPro" id="IPR036244">
    <property type="entry name" value="TipA-like_antibiotic-bd"/>
</dbReference>
<evidence type="ECO:0000259" key="5">
    <source>
        <dbReference type="PROSITE" id="PS50937"/>
    </source>
</evidence>
<dbReference type="Gene3D" id="1.10.490.50">
    <property type="entry name" value="Antibiotic binding domain of TipA-like multidrug resistance regulators"/>
    <property type="match status" value="1"/>
</dbReference>
<name>A0AA97GUL0_9ACTN</name>
<keyword evidence="4" id="KW-0804">Transcription</keyword>
<evidence type="ECO:0000256" key="3">
    <source>
        <dbReference type="ARBA" id="ARBA00023159"/>
    </source>
</evidence>
<dbReference type="InterPro" id="IPR009061">
    <property type="entry name" value="DNA-bd_dom_put_sf"/>
</dbReference>
<reference evidence="6" key="1">
    <citation type="submission" date="2023-06" db="EMBL/GenBank/DDBJ databases">
        <title>Gordonia sp. nov. and Pseudochrobactrum sp. nov., two species isolated from the burying beetle Nicrophorus vespilloides.</title>
        <authorList>
            <person name="Poehlein A."/>
            <person name="Guzman J."/>
            <person name="Daniel R."/>
            <person name="Vilcinskas A."/>
        </authorList>
    </citation>
    <scope>NUCLEOTIDE SEQUENCE</scope>
    <source>
        <strain evidence="6">MP11Mi</strain>
    </source>
</reference>
<dbReference type="EMBL" id="CP128986">
    <property type="protein sequence ID" value="WOC12776.1"/>
    <property type="molecule type" value="Genomic_DNA"/>
</dbReference>
<sequence length="256" mass="29021">MTRKDTTWTVGRLADLSGVTVRTLHHYDQIGLLRPTLRSSAGYRLYTESDLARLQQIVVYRRLELPLDEIADLLDGSDGTVEHLRRQRDVVAARRDELDVLVDAIDQALEREMNNQPATDADMRALFGDGFSDEYQAEAQERWGDTDRWAQSQARTARYTKADWAQVKDEQDATNDAFIAAKRAGEPADGDVAVAIAERARVQMDERFYDCSHEFHRCLGEMYVSDPRFAATYNDLEPGLAQYVRDAIVANADRSS</sequence>
<dbReference type="CDD" id="cd01106">
    <property type="entry name" value="HTH_TipAL-Mta"/>
    <property type="match status" value="1"/>
</dbReference>
<dbReference type="GO" id="GO:0003700">
    <property type="term" value="F:DNA-binding transcription factor activity"/>
    <property type="evidence" value="ECO:0007669"/>
    <property type="project" value="InterPro"/>
</dbReference>
<dbReference type="PROSITE" id="PS50937">
    <property type="entry name" value="HTH_MERR_2"/>
    <property type="match status" value="1"/>
</dbReference>
<dbReference type="SUPFAM" id="SSF89082">
    <property type="entry name" value="Antibiotic binding domain of TipA-like multidrug resistance regulators"/>
    <property type="match status" value="1"/>
</dbReference>
<organism evidence="6">
    <name type="scientific">Gordonia sp. MP11Mi</name>
    <dbReference type="NCBI Taxonomy" id="3022769"/>
    <lineage>
        <taxon>Bacteria</taxon>
        <taxon>Bacillati</taxon>
        <taxon>Actinomycetota</taxon>
        <taxon>Actinomycetes</taxon>
        <taxon>Mycobacteriales</taxon>
        <taxon>Gordoniaceae</taxon>
        <taxon>Gordonia</taxon>
    </lineage>
</organism>
<evidence type="ECO:0000256" key="1">
    <source>
        <dbReference type="ARBA" id="ARBA00023015"/>
    </source>
</evidence>
<dbReference type="Pfam" id="PF07739">
    <property type="entry name" value="TipAS"/>
    <property type="match status" value="1"/>
</dbReference>
<dbReference type="Gene3D" id="1.10.1660.10">
    <property type="match status" value="1"/>
</dbReference>
<evidence type="ECO:0000256" key="4">
    <source>
        <dbReference type="ARBA" id="ARBA00023163"/>
    </source>
</evidence>
<dbReference type="InterPro" id="IPR012925">
    <property type="entry name" value="TipAS_dom"/>
</dbReference>
<dbReference type="PANTHER" id="PTHR30204:SF90">
    <property type="entry name" value="HTH-TYPE TRANSCRIPTIONAL ACTIVATOR MTA"/>
    <property type="match status" value="1"/>
</dbReference>
<dbReference type="PROSITE" id="PS00552">
    <property type="entry name" value="HTH_MERR_1"/>
    <property type="match status" value="1"/>
</dbReference>
<dbReference type="InterPro" id="IPR047057">
    <property type="entry name" value="MerR_fam"/>
</dbReference>
<keyword evidence="2" id="KW-0238">DNA-binding</keyword>
<protein>
    <submittedName>
        <fullName evidence="6">HTH-type transcriptional activator TipA</fullName>
    </submittedName>
</protein>